<dbReference type="GO" id="GO:0140469">
    <property type="term" value="P:GCN2-mediated signaling"/>
    <property type="evidence" value="ECO:0007669"/>
    <property type="project" value="TreeGrafter"/>
</dbReference>
<dbReference type="InterPro" id="IPR001498">
    <property type="entry name" value="Impact_N"/>
</dbReference>
<dbReference type="Gene3D" id="3.30.230.30">
    <property type="entry name" value="Impact, N-terminal domain"/>
    <property type="match status" value="1"/>
</dbReference>
<dbReference type="Pfam" id="PF01205">
    <property type="entry name" value="Impact_N"/>
    <property type="match status" value="1"/>
</dbReference>
<dbReference type="InterPro" id="IPR020568">
    <property type="entry name" value="Ribosomal_Su5_D2-typ_SF"/>
</dbReference>
<comment type="caution">
    <text evidence="8">The sequence shown here is derived from an EMBL/GenBank/DDBJ whole genome shotgun (WGS) entry which is preliminary data.</text>
</comment>
<evidence type="ECO:0000256" key="3">
    <source>
        <dbReference type="ARBA" id="ARBA00022490"/>
    </source>
</evidence>
<dbReference type="InterPro" id="IPR006575">
    <property type="entry name" value="RWD_dom"/>
</dbReference>
<dbReference type="InterPro" id="IPR016135">
    <property type="entry name" value="UBQ-conjugating_enzyme/RWD"/>
</dbReference>
<dbReference type="GO" id="GO:0006446">
    <property type="term" value="P:regulation of translational initiation"/>
    <property type="evidence" value="ECO:0007669"/>
    <property type="project" value="TreeGrafter"/>
</dbReference>
<comment type="similarity">
    <text evidence="2">Belongs to the IMPACT family.</text>
</comment>
<evidence type="ECO:0000313" key="9">
    <source>
        <dbReference type="Proteomes" id="UP000274822"/>
    </source>
</evidence>
<evidence type="ECO:0000256" key="1">
    <source>
        <dbReference type="ARBA" id="ARBA00004496"/>
    </source>
</evidence>
<protein>
    <recommendedName>
        <fullName evidence="7">RWD domain-containing protein</fullName>
    </recommendedName>
</protein>
<dbReference type="SUPFAM" id="SSF54495">
    <property type="entry name" value="UBC-like"/>
    <property type="match status" value="1"/>
</dbReference>
<dbReference type="Pfam" id="PF05773">
    <property type="entry name" value="RWD"/>
    <property type="match status" value="1"/>
</dbReference>
<dbReference type="GO" id="GO:0005737">
    <property type="term" value="C:cytoplasm"/>
    <property type="evidence" value="ECO:0007669"/>
    <property type="project" value="UniProtKB-SubCell"/>
</dbReference>
<organism evidence="8 9">
    <name type="scientific">Jimgerdemannia flammicorona</name>
    <dbReference type="NCBI Taxonomy" id="994334"/>
    <lineage>
        <taxon>Eukaryota</taxon>
        <taxon>Fungi</taxon>
        <taxon>Fungi incertae sedis</taxon>
        <taxon>Mucoromycota</taxon>
        <taxon>Mucoromycotina</taxon>
        <taxon>Endogonomycetes</taxon>
        <taxon>Endogonales</taxon>
        <taxon>Endogonaceae</taxon>
        <taxon>Jimgerdemannia</taxon>
    </lineage>
</organism>
<sequence>MVTDDDESTNRQLQEDECLALASIFGDSAFVPDTTHPHAHVLTLDLDETQDAPRSPRTLHVRFHFPPTYPSRDPPVHEITSVYCGTMRVTDEMRRAVDAGFRERFVLGEVIVFEWAGWLREYLEERFAEEAHANADRLGDDVAEHEVDENVEEADKEVSLLSTQETAELTSGQGEDAAAPPIAHGEPLVDRRSIFVAHAAPVASLAEVQAVIRVLYDNKRIARATHNIRAYRIVQSDGRVLQDNDDDGETAAGSGFLKHFLFNIVRFFVCIWVIRGFDLSGFT</sequence>
<accession>A0A433QXQ2</accession>
<dbReference type="Gene3D" id="3.10.110.10">
    <property type="entry name" value="Ubiquitin Conjugating Enzyme"/>
    <property type="match status" value="1"/>
</dbReference>
<keyword evidence="4" id="KW-0678">Repressor</keyword>
<keyword evidence="6" id="KW-0346">Stress response</keyword>
<evidence type="ECO:0000313" key="8">
    <source>
        <dbReference type="EMBL" id="RUS34589.1"/>
    </source>
</evidence>
<dbReference type="InterPro" id="IPR023582">
    <property type="entry name" value="Impact"/>
</dbReference>
<keyword evidence="3" id="KW-0963">Cytoplasm</keyword>
<dbReference type="PANTHER" id="PTHR16301:SF25">
    <property type="entry name" value="PROTEIN IMPACT"/>
    <property type="match status" value="1"/>
</dbReference>
<dbReference type="EMBL" id="RBNJ01000407">
    <property type="protein sequence ID" value="RUS34589.1"/>
    <property type="molecule type" value="Genomic_DNA"/>
</dbReference>
<proteinExistence type="inferred from homology"/>
<reference evidence="8 9" key="1">
    <citation type="journal article" date="2018" name="New Phytol.">
        <title>Phylogenomics of Endogonaceae and evolution of mycorrhizas within Mucoromycota.</title>
        <authorList>
            <person name="Chang Y."/>
            <person name="Desiro A."/>
            <person name="Na H."/>
            <person name="Sandor L."/>
            <person name="Lipzen A."/>
            <person name="Clum A."/>
            <person name="Barry K."/>
            <person name="Grigoriev I.V."/>
            <person name="Martin F.M."/>
            <person name="Stajich J.E."/>
            <person name="Smith M.E."/>
            <person name="Bonito G."/>
            <person name="Spatafora J.W."/>
        </authorList>
    </citation>
    <scope>NUCLEOTIDE SEQUENCE [LARGE SCALE GENOMIC DNA]</scope>
    <source>
        <strain evidence="8 9">AD002</strain>
    </source>
</reference>
<evidence type="ECO:0000256" key="4">
    <source>
        <dbReference type="ARBA" id="ARBA00022491"/>
    </source>
</evidence>
<feature type="domain" description="RWD" evidence="7">
    <location>
        <begin position="16"/>
        <end position="126"/>
    </location>
</feature>
<dbReference type="PROSITE" id="PS50908">
    <property type="entry name" value="RWD"/>
    <property type="match status" value="1"/>
</dbReference>
<dbReference type="Proteomes" id="UP000274822">
    <property type="component" value="Unassembled WGS sequence"/>
</dbReference>
<dbReference type="SMART" id="SM00591">
    <property type="entry name" value="RWD"/>
    <property type="match status" value="1"/>
</dbReference>
<name>A0A433QXQ2_9FUNG</name>
<dbReference type="PANTHER" id="PTHR16301">
    <property type="entry name" value="IMPACT-RELATED"/>
    <property type="match status" value="1"/>
</dbReference>
<dbReference type="InterPro" id="IPR036956">
    <property type="entry name" value="Impact_N_sf"/>
</dbReference>
<comment type="subcellular location">
    <subcellularLocation>
        <location evidence="1">Cytoplasm</location>
    </subcellularLocation>
</comment>
<dbReference type="CDD" id="cd23821">
    <property type="entry name" value="RWD_IMPACT"/>
    <property type="match status" value="1"/>
</dbReference>
<evidence type="ECO:0000256" key="2">
    <source>
        <dbReference type="ARBA" id="ARBA00007665"/>
    </source>
</evidence>
<dbReference type="SUPFAM" id="SSF54211">
    <property type="entry name" value="Ribosomal protein S5 domain 2-like"/>
    <property type="match status" value="1"/>
</dbReference>
<evidence type="ECO:0000259" key="7">
    <source>
        <dbReference type="PROSITE" id="PS50908"/>
    </source>
</evidence>
<evidence type="ECO:0000256" key="5">
    <source>
        <dbReference type="ARBA" id="ARBA00022845"/>
    </source>
</evidence>
<evidence type="ECO:0000256" key="6">
    <source>
        <dbReference type="ARBA" id="ARBA00023016"/>
    </source>
</evidence>
<keyword evidence="9" id="KW-1185">Reference proteome</keyword>
<gene>
    <name evidence="8" type="ORF">BC938DRAFT_479601</name>
</gene>
<keyword evidence="5" id="KW-0810">Translation regulation</keyword>
<dbReference type="AlphaFoldDB" id="A0A433QXQ2"/>